<proteinExistence type="predicted"/>
<dbReference type="Proteomes" id="UP000653305">
    <property type="component" value="Unassembled WGS sequence"/>
</dbReference>
<feature type="compositionally biased region" description="Polar residues" evidence="1">
    <location>
        <begin position="41"/>
        <end position="57"/>
    </location>
</feature>
<dbReference type="AlphaFoldDB" id="A0A830BA87"/>
<gene>
    <name evidence="2" type="ORF">PHJA_000311700</name>
</gene>
<evidence type="ECO:0000256" key="1">
    <source>
        <dbReference type="SAM" id="MobiDB-lite"/>
    </source>
</evidence>
<protein>
    <submittedName>
        <fullName evidence="2">Uncharacterized protein</fullName>
    </submittedName>
</protein>
<reference evidence="2" key="1">
    <citation type="submission" date="2020-07" db="EMBL/GenBank/DDBJ databases">
        <title>Ethylene signaling mediates host invasion by parasitic plants.</title>
        <authorList>
            <person name="Yoshida S."/>
        </authorList>
    </citation>
    <scope>NUCLEOTIDE SEQUENCE</scope>
    <source>
        <strain evidence="2">Okayama</strain>
    </source>
</reference>
<comment type="caution">
    <text evidence="2">The sequence shown here is derived from an EMBL/GenBank/DDBJ whole genome shotgun (WGS) entry which is preliminary data.</text>
</comment>
<accession>A0A830BA87</accession>
<feature type="region of interest" description="Disordered" evidence="1">
    <location>
        <begin position="36"/>
        <end position="61"/>
    </location>
</feature>
<dbReference type="EMBL" id="BMAC01000033">
    <property type="protein sequence ID" value="GFP81684.1"/>
    <property type="molecule type" value="Genomic_DNA"/>
</dbReference>
<sequence length="122" mass="13600">MRRVHWVRRKRSQKCGSEGSRSIFIANAHIGLGGAQKSAKAGTSSLSPNKSPYPRSQTSREPEQFCNLELYSMGSDVLEADMIIHKASPFSTRTDDPSDQNGPPVVLESLTDLLEPFMFHFF</sequence>
<organism evidence="2 3">
    <name type="scientific">Phtheirospermum japonicum</name>
    <dbReference type="NCBI Taxonomy" id="374723"/>
    <lineage>
        <taxon>Eukaryota</taxon>
        <taxon>Viridiplantae</taxon>
        <taxon>Streptophyta</taxon>
        <taxon>Embryophyta</taxon>
        <taxon>Tracheophyta</taxon>
        <taxon>Spermatophyta</taxon>
        <taxon>Magnoliopsida</taxon>
        <taxon>eudicotyledons</taxon>
        <taxon>Gunneridae</taxon>
        <taxon>Pentapetalae</taxon>
        <taxon>asterids</taxon>
        <taxon>lamiids</taxon>
        <taxon>Lamiales</taxon>
        <taxon>Orobanchaceae</taxon>
        <taxon>Orobanchaceae incertae sedis</taxon>
        <taxon>Phtheirospermum</taxon>
    </lineage>
</organism>
<evidence type="ECO:0000313" key="2">
    <source>
        <dbReference type="EMBL" id="GFP81684.1"/>
    </source>
</evidence>
<evidence type="ECO:0000313" key="3">
    <source>
        <dbReference type="Proteomes" id="UP000653305"/>
    </source>
</evidence>
<name>A0A830BA87_9LAMI</name>
<keyword evidence="3" id="KW-1185">Reference proteome</keyword>